<dbReference type="EMBL" id="CATNWA010011901">
    <property type="protein sequence ID" value="CAI9562515.1"/>
    <property type="molecule type" value="Genomic_DNA"/>
</dbReference>
<evidence type="ECO:0000256" key="1">
    <source>
        <dbReference type="SAM" id="MobiDB-lite"/>
    </source>
</evidence>
<organism evidence="2 3">
    <name type="scientific">Staurois parvus</name>
    <dbReference type="NCBI Taxonomy" id="386267"/>
    <lineage>
        <taxon>Eukaryota</taxon>
        <taxon>Metazoa</taxon>
        <taxon>Chordata</taxon>
        <taxon>Craniata</taxon>
        <taxon>Vertebrata</taxon>
        <taxon>Euteleostomi</taxon>
        <taxon>Amphibia</taxon>
        <taxon>Batrachia</taxon>
        <taxon>Anura</taxon>
        <taxon>Neobatrachia</taxon>
        <taxon>Ranoidea</taxon>
        <taxon>Ranidae</taxon>
        <taxon>Staurois</taxon>
    </lineage>
</organism>
<proteinExistence type="predicted"/>
<gene>
    <name evidence="2" type="ORF">SPARVUS_LOCUS5623205</name>
</gene>
<name>A0ABN9CS60_9NEOB</name>
<evidence type="ECO:0000313" key="2">
    <source>
        <dbReference type="EMBL" id="CAI9562515.1"/>
    </source>
</evidence>
<evidence type="ECO:0000313" key="3">
    <source>
        <dbReference type="Proteomes" id="UP001162483"/>
    </source>
</evidence>
<sequence length="390" mass="42832">MEEHAGRAAASYVCQDVSTARLFPKYSNDDGIYSNDSKGLCPISVRLKQAQSKTVDSPKLKNGLHSTVWNGEEQTSLDRDNLSKITVSMSQDLGSPSSSIPFSSLQLNTPNCKTSSFSNTNLKKPLTYLRKLVFDDLPQRRELGRLAPASTEHNVNGADGTTQPGQTNAIFSNFCHINGDLQDKNSEKTDSSLQFRKQGRNAADQILTRLHTRSAEDLNHPGTSCENTADVKLNYDSVDPNNVGSHLESQRNVPHTSVPCSTPDWVKQFQSDSPIHMCKSSETTALSHHESSLFNSLPSAVADHEEQADLFMAQSSTNRYNIDFNNDLHSNDLPCEEEVRPHAHSKNILFPGSISESSCLSSSQIYSGSPPAKRKLLNPCNNSPAKSSKH</sequence>
<feature type="region of interest" description="Disordered" evidence="1">
    <location>
        <begin position="361"/>
        <end position="390"/>
    </location>
</feature>
<feature type="compositionally biased region" description="Polar residues" evidence="1">
    <location>
        <begin position="379"/>
        <end position="390"/>
    </location>
</feature>
<reference evidence="2" key="1">
    <citation type="submission" date="2023-05" db="EMBL/GenBank/DDBJ databases">
        <authorList>
            <person name="Stuckert A."/>
        </authorList>
    </citation>
    <scope>NUCLEOTIDE SEQUENCE</scope>
</reference>
<comment type="caution">
    <text evidence="2">The sequence shown here is derived from an EMBL/GenBank/DDBJ whole genome shotgun (WGS) entry which is preliminary data.</text>
</comment>
<dbReference type="Proteomes" id="UP001162483">
    <property type="component" value="Unassembled WGS sequence"/>
</dbReference>
<keyword evidence="3" id="KW-1185">Reference proteome</keyword>
<protein>
    <recommendedName>
        <fullName evidence="4">REV3-like, polymerase (DNA directed), zeta, catalytic subunit</fullName>
    </recommendedName>
</protein>
<accession>A0ABN9CS60</accession>
<evidence type="ECO:0008006" key="4">
    <source>
        <dbReference type="Google" id="ProtNLM"/>
    </source>
</evidence>